<dbReference type="NCBIfam" id="TIGR03631">
    <property type="entry name" value="uS13_bact"/>
    <property type="match status" value="1"/>
</dbReference>
<evidence type="ECO:0000256" key="7">
    <source>
        <dbReference type="HAMAP-Rule" id="MF_01315"/>
    </source>
</evidence>
<dbReference type="HAMAP" id="MF_01315">
    <property type="entry name" value="Ribosomal_uS13"/>
    <property type="match status" value="1"/>
</dbReference>
<keyword evidence="3 7" id="KW-0694">RNA-binding</keyword>
<dbReference type="GO" id="GO:0003735">
    <property type="term" value="F:structural constituent of ribosome"/>
    <property type="evidence" value="ECO:0007669"/>
    <property type="project" value="InterPro"/>
</dbReference>
<organism evidence="9 10">
    <name type="scientific">Thalassococcus halodurans</name>
    <dbReference type="NCBI Taxonomy" id="373675"/>
    <lineage>
        <taxon>Bacteria</taxon>
        <taxon>Pseudomonadati</taxon>
        <taxon>Pseudomonadota</taxon>
        <taxon>Alphaproteobacteria</taxon>
        <taxon>Rhodobacterales</taxon>
        <taxon>Roseobacteraceae</taxon>
        <taxon>Thalassococcus</taxon>
    </lineage>
</organism>
<dbReference type="EMBL" id="FNUZ01000002">
    <property type="protein sequence ID" value="SEG13798.1"/>
    <property type="molecule type" value="Genomic_DNA"/>
</dbReference>
<dbReference type="Proteomes" id="UP000236752">
    <property type="component" value="Unassembled WGS sequence"/>
</dbReference>
<dbReference type="PANTHER" id="PTHR10871">
    <property type="entry name" value="30S RIBOSOMAL PROTEIN S13/40S RIBOSOMAL PROTEIN S18"/>
    <property type="match status" value="1"/>
</dbReference>
<evidence type="ECO:0000256" key="6">
    <source>
        <dbReference type="ARBA" id="ARBA00035166"/>
    </source>
</evidence>
<feature type="region of interest" description="Disordered" evidence="8">
    <location>
        <begin position="134"/>
        <end position="158"/>
    </location>
</feature>
<dbReference type="AlphaFoldDB" id="A0A1H5XPX2"/>
<dbReference type="InterPro" id="IPR018269">
    <property type="entry name" value="Ribosomal_uS13_CS"/>
</dbReference>
<accession>A0A1H5XPX2</accession>
<evidence type="ECO:0000256" key="5">
    <source>
        <dbReference type="ARBA" id="ARBA00023274"/>
    </source>
</evidence>
<evidence type="ECO:0000313" key="10">
    <source>
        <dbReference type="Proteomes" id="UP000236752"/>
    </source>
</evidence>
<evidence type="ECO:0000256" key="3">
    <source>
        <dbReference type="ARBA" id="ARBA00022884"/>
    </source>
</evidence>
<dbReference type="Pfam" id="PF00416">
    <property type="entry name" value="Ribosomal_S13"/>
    <property type="match status" value="1"/>
</dbReference>
<dbReference type="InterPro" id="IPR010979">
    <property type="entry name" value="Ribosomal_uS13-like_H2TH"/>
</dbReference>
<keyword evidence="7" id="KW-0820">tRNA-binding</keyword>
<dbReference type="InterPro" id="IPR001892">
    <property type="entry name" value="Ribosomal_uS13"/>
</dbReference>
<dbReference type="GO" id="GO:0005829">
    <property type="term" value="C:cytosol"/>
    <property type="evidence" value="ECO:0007669"/>
    <property type="project" value="TreeGrafter"/>
</dbReference>
<proteinExistence type="inferred from homology"/>
<dbReference type="GO" id="GO:0019843">
    <property type="term" value="F:rRNA binding"/>
    <property type="evidence" value="ECO:0007669"/>
    <property type="project" value="UniProtKB-UniRule"/>
</dbReference>
<gene>
    <name evidence="7" type="primary">rpsM</name>
    <name evidence="9" type="ORF">SAMN04488045_1978</name>
</gene>
<dbReference type="SUPFAM" id="SSF46946">
    <property type="entry name" value="S13-like H2TH domain"/>
    <property type="match status" value="1"/>
</dbReference>
<dbReference type="Gene3D" id="4.10.910.10">
    <property type="entry name" value="30s ribosomal protein s13, domain 2"/>
    <property type="match status" value="1"/>
</dbReference>
<protein>
    <recommendedName>
        <fullName evidence="6 7">Small ribosomal subunit protein uS13</fullName>
    </recommendedName>
</protein>
<dbReference type="GO" id="GO:0015935">
    <property type="term" value="C:small ribosomal subunit"/>
    <property type="evidence" value="ECO:0007669"/>
    <property type="project" value="TreeGrafter"/>
</dbReference>
<comment type="function">
    <text evidence="7">Located at the top of the head of the 30S subunit, it contacts several helices of the 16S rRNA. In the 70S ribosome it contacts the 23S rRNA (bridge B1a) and protein L5 of the 50S subunit (bridge B1b), connecting the 2 subunits; these bridges are implicated in subunit movement. Contacts the tRNAs in the A and P-sites.</text>
</comment>
<name>A0A1H5XPX2_9RHOB</name>
<evidence type="ECO:0000256" key="4">
    <source>
        <dbReference type="ARBA" id="ARBA00022980"/>
    </source>
</evidence>
<comment type="similarity">
    <text evidence="1 7">Belongs to the universal ribosomal protein uS13 family.</text>
</comment>
<dbReference type="FunFam" id="1.10.8.50:FF:000001">
    <property type="entry name" value="30S ribosomal protein S13"/>
    <property type="match status" value="1"/>
</dbReference>
<sequence>MADHLISRRPPGTQPWAVCCEKRFWKYGTATEEEYHVARIAGVNIPTNKRVPIALTYITGIGHTSAEAICEAVGIERARRVNELSDAEVLAIREHIDANFTVEGDLRREVQMNIKRLMDLGCYRGLRHRRNLPVRGQRTHTNARTRKGPAKAIAGKKK</sequence>
<evidence type="ECO:0000256" key="1">
    <source>
        <dbReference type="ARBA" id="ARBA00008080"/>
    </source>
</evidence>
<keyword evidence="2 7" id="KW-0699">rRNA-binding</keyword>
<dbReference type="Gene3D" id="1.10.8.50">
    <property type="match status" value="1"/>
</dbReference>
<evidence type="ECO:0000256" key="8">
    <source>
        <dbReference type="SAM" id="MobiDB-lite"/>
    </source>
</evidence>
<dbReference type="PROSITE" id="PS50159">
    <property type="entry name" value="RIBOSOMAL_S13_2"/>
    <property type="match status" value="1"/>
</dbReference>
<keyword evidence="5 7" id="KW-0687">Ribonucleoprotein</keyword>
<dbReference type="GO" id="GO:0000049">
    <property type="term" value="F:tRNA binding"/>
    <property type="evidence" value="ECO:0007669"/>
    <property type="project" value="UniProtKB-UniRule"/>
</dbReference>
<comment type="subunit">
    <text evidence="7">Part of the 30S ribosomal subunit. Forms a loose heterodimer with protein S19. Forms two bridges to the 50S subunit in the 70S ribosome.</text>
</comment>
<evidence type="ECO:0000313" key="9">
    <source>
        <dbReference type="EMBL" id="SEG13798.1"/>
    </source>
</evidence>
<keyword evidence="4 7" id="KW-0689">Ribosomal protein</keyword>
<dbReference type="GO" id="GO:0006412">
    <property type="term" value="P:translation"/>
    <property type="evidence" value="ECO:0007669"/>
    <property type="project" value="UniProtKB-UniRule"/>
</dbReference>
<reference evidence="9 10" key="1">
    <citation type="submission" date="2016-10" db="EMBL/GenBank/DDBJ databases">
        <authorList>
            <person name="de Groot N.N."/>
        </authorList>
    </citation>
    <scope>NUCLEOTIDE SEQUENCE [LARGE SCALE GENOMIC DNA]</scope>
    <source>
        <strain evidence="9 10">DSM 26915</strain>
    </source>
</reference>
<dbReference type="PANTHER" id="PTHR10871:SF1">
    <property type="entry name" value="SMALL RIBOSOMAL SUBUNIT PROTEIN US13M"/>
    <property type="match status" value="1"/>
</dbReference>
<dbReference type="InterPro" id="IPR027437">
    <property type="entry name" value="Rbsml_uS13_C"/>
</dbReference>
<dbReference type="InterPro" id="IPR019980">
    <property type="entry name" value="Ribosomal_uS13_bac-type"/>
</dbReference>
<dbReference type="PROSITE" id="PS00646">
    <property type="entry name" value="RIBOSOMAL_S13_1"/>
    <property type="match status" value="1"/>
</dbReference>
<evidence type="ECO:0000256" key="2">
    <source>
        <dbReference type="ARBA" id="ARBA00022730"/>
    </source>
</evidence>
<keyword evidence="10" id="KW-1185">Reference proteome</keyword>
<dbReference type="FunFam" id="4.10.910.10:FF:000001">
    <property type="entry name" value="30S ribosomal protein S13"/>
    <property type="match status" value="1"/>
</dbReference>